<evidence type="ECO:0000313" key="1">
    <source>
        <dbReference type="EMBL" id="KAI0056884.1"/>
    </source>
</evidence>
<proteinExistence type="predicted"/>
<comment type="caution">
    <text evidence="1">The sequence shown here is derived from an EMBL/GenBank/DDBJ whole genome shotgun (WGS) entry which is preliminary data.</text>
</comment>
<organism evidence="1 2">
    <name type="scientific">Artomyces pyxidatus</name>
    <dbReference type="NCBI Taxonomy" id="48021"/>
    <lineage>
        <taxon>Eukaryota</taxon>
        <taxon>Fungi</taxon>
        <taxon>Dikarya</taxon>
        <taxon>Basidiomycota</taxon>
        <taxon>Agaricomycotina</taxon>
        <taxon>Agaricomycetes</taxon>
        <taxon>Russulales</taxon>
        <taxon>Auriscalpiaceae</taxon>
        <taxon>Artomyces</taxon>
    </lineage>
</organism>
<dbReference type="EMBL" id="MU277256">
    <property type="protein sequence ID" value="KAI0056884.1"/>
    <property type="molecule type" value="Genomic_DNA"/>
</dbReference>
<evidence type="ECO:0000313" key="2">
    <source>
        <dbReference type="Proteomes" id="UP000814140"/>
    </source>
</evidence>
<keyword evidence="2" id="KW-1185">Reference proteome</keyword>
<reference evidence="1" key="1">
    <citation type="submission" date="2021-03" db="EMBL/GenBank/DDBJ databases">
        <authorList>
            <consortium name="DOE Joint Genome Institute"/>
            <person name="Ahrendt S."/>
            <person name="Looney B.P."/>
            <person name="Miyauchi S."/>
            <person name="Morin E."/>
            <person name="Drula E."/>
            <person name="Courty P.E."/>
            <person name="Chicoki N."/>
            <person name="Fauchery L."/>
            <person name="Kohler A."/>
            <person name="Kuo A."/>
            <person name="Labutti K."/>
            <person name="Pangilinan J."/>
            <person name="Lipzen A."/>
            <person name="Riley R."/>
            <person name="Andreopoulos W."/>
            <person name="He G."/>
            <person name="Johnson J."/>
            <person name="Barry K.W."/>
            <person name="Grigoriev I.V."/>
            <person name="Nagy L."/>
            <person name="Hibbett D."/>
            <person name="Henrissat B."/>
            <person name="Matheny P.B."/>
            <person name="Labbe J."/>
            <person name="Martin F."/>
        </authorList>
    </citation>
    <scope>NUCLEOTIDE SEQUENCE</scope>
    <source>
        <strain evidence="1">HHB10654</strain>
    </source>
</reference>
<protein>
    <submittedName>
        <fullName evidence="1">Uncharacterized protein</fullName>
    </submittedName>
</protein>
<gene>
    <name evidence="1" type="ORF">BV25DRAFT_1533403</name>
</gene>
<sequence length="484" mass="52770">MSRIDSTVQHIEGASESPGFRQDKSRRQDRDSSRSDSEESYQCRGSSKTDGEASDDHNTQLTAQTLNADGTPKRPMNAFMIFARRRRPQVSAANQTMRTGEISKILSKEWNAMDTSDKQFYLDQAKRLKETFNSKYPDYVYRRRPNNSRKKRRSDAPPNPLLDPSVSGDAGEDFPLPEFDYAASIDGEDPMVPSVREARGSTHHSGMPAAYDDGTTSLPSSQYSYSNTDSYPSSHAYASSSRPSQSHFSTRATGSDYTDVDHHTYPTHQNHSQPALYASETSASAMWHAPTGVMRSEHTRPAGTSPGWPLAPPLLAGQQRASSALLSKSEAFSPSPHRPWSNASSAAPSQTYPLQTLSSPFFPSQAQSHSPSAYQSSTSSSSTPSAASPETYFGQGTTSSSYGSRAPSYTEQPLYHSHSMSASPFPLGGNDDPPHHPRARLPSLHHAQMGLHDGVSSLSTPSSSGDSHSSSHLAFWERTKLEGP</sequence>
<dbReference type="Proteomes" id="UP000814140">
    <property type="component" value="Unassembled WGS sequence"/>
</dbReference>
<reference evidence="1" key="2">
    <citation type="journal article" date="2022" name="New Phytol.">
        <title>Evolutionary transition to the ectomycorrhizal habit in the genomes of a hyperdiverse lineage of mushroom-forming fungi.</title>
        <authorList>
            <person name="Looney B."/>
            <person name="Miyauchi S."/>
            <person name="Morin E."/>
            <person name="Drula E."/>
            <person name="Courty P.E."/>
            <person name="Kohler A."/>
            <person name="Kuo A."/>
            <person name="LaButti K."/>
            <person name="Pangilinan J."/>
            <person name="Lipzen A."/>
            <person name="Riley R."/>
            <person name="Andreopoulos W."/>
            <person name="He G."/>
            <person name="Johnson J."/>
            <person name="Nolan M."/>
            <person name="Tritt A."/>
            <person name="Barry K.W."/>
            <person name="Grigoriev I.V."/>
            <person name="Nagy L.G."/>
            <person name="Hibbett D."/>
            <person name="Henrissat B."/>
            <person name="Matheny P.B."/>
            <person name="Labbe J."/>
            <person name="Martin F.M."/>
        </authorList>
    </citation>
    <scope>NUCLEOTIDE SEQUENCE</scope>
    <source>
        <strain evidence="1">HHB10654</strain>
    </source>
</reference>
<accession>A0ACB8SK26</accession>
<name>A0ACB8SK26_9AGAM</name>